<organism evidence="1">
    <name type="scientific">Spumella elongata</name>
    <dbReference type="NCBI Taxonomy" id="89044"/>
    <lineage>
        <taxon>Eukaryota</taxon>
        <taxon>Sar</taxon>
        <taxon>Stramenopiles</taxon>
        <taxon>Ochrophyta</taxon>
        <taxon>Chrysophyceae</taxon>
        <taxon>Chromulinales</taxon>
        <taxon>Chromulinaceae</taxon>
        <taxon>Spumella</taxon>
    </lineage>
</organism>
<evidence type="ECO:0000313" key="1">
    <source>
        <dbReference type="EMBL" id="CAE0277278.1"/>
    </source>
</evidence>
<dbReference type="EMBL" id="HBIC01012234">
    <property type="protein sequence ID" value="CAE0277278.1"/>
    <property type="molecule type" value="Transcribed_RNA"/>
</dbReference>
<proteinExistence type="predicted"/>
<sequence length="372" mass="40631">MNNTPACTPLTEAFPSSYGVIDVKGWMSVNKYCEEVSRSGINYVDLFSELGKAVGAVGLVLSREGEPIANAFLLDHRFVLVSAHSTSATTCQFEFLQDDNKATTTEGTLLINGANEFLLDFKLYVLNLSIDVQLPMLLLDQGSGHALQIFCDSVVGHVVQCFMTEWCMHMSRSHKGGTTFTGCSGAARFCLTHKAVQSLLQGEGEGLAIGDIVRALTLLPNTNPHYETVQTLLSKIVDRFVDPNMLFNGNPVALSVGAVEEEAKGIGKSVLKALTRAVNRVEVRYFSDNFVDKHTAPEKSVAINNQKKYRGTVTVIKITETTLPGIKSAIEQKKQEITASTIWHVQSNGTCSNSEKKLKIKYDGNTACHVDF</sequence>
<protein>
    <submittedName>
        <fullName evidence="1">Uncharacterized protein</fullName>
    </submittedName>
</protein>
<reference evidence="1" key="1">
    <citation type="submission" date="2021-01" db="EMBL/GenBank/DDBJ databases">
        <authorList>
            <person name="Corre E."/>
            <person name="Pelletier E."/>
            <person name="Niang G."/>
            <person name="Scheremetjew M."/>
            <person name="Finn R."/>
            <person name="Kale V."/>
            <person name="Holt S."/>
            <person name="Cochrane G."/>
            <person name="Meng A."/>
            <person name="Brown T."/>
            <person name="Cohen L."/>
        </authorList>
    </citation>
    <scope>NUCLEOTIDE SEQUENCE</scope>
    <source>
        <strain evidence="1">CCAP 955/1</strain>
    </source>
</reference>
<accession>A0A7S3GV96</accession>
<name>A0A7S3GV96_9STRA</name>
<dbReference type="AlphaFoldDB" id="A0A7S3GV96"/>
<gene>
    <name evidence="1" type="ORF">SELO1098_LOCUS6108</name>
</gene>